<dbReference type="SUPFAM" id="SSF56219">
    <property type="entry name" value="DNase I-like"/>
    <property type="match status" value="1"/>
</dbReference>
<dbReference type="PANTHER" id="PTHR33710">
    <property type="entry name" value="BNAC02G09200D PROTEIN"/>
    <property type="match status" value="1"/>
</dbReference>
<dbReference type="Gene3D" id="3.60.10.10">
    <property type="entry name" value="Endonuclease/exonuclease/phosphatase"/>
    <property type="match status" value="1"/>
</dbReference>
<organism evidence="1 2">
    <name type="scientific">Hibiscus sabdariffa</name>
    <name type="common">roselle</name>
    <dbReference type="NCBI Taxonomy" id="183260"/>
    <lineage>
        <taxon>Eukaryota</taxon>
        <taxon>Viridiplantae</taxon>
        <taxon>Streptophyta</taxon>
        <taxon>Embryophyta</taxon>
        <taxon>Tracheophyta</taxon>
        <taxon>Spermatophyta</taxon>
        <taxon>Magnoliopsida</taxon>
        <taxon>eudicotyledons</taxon>
        <taxon>Gunneridae</taxon>
        <taxon>Pentapetalae</taxon>
        <taxon>rosids</taxon>
        <taxon>malvids</taxon>
        <taxon>Malvales</taxon>
        <taxon>Malvaceae</taxon>
        <taxon>Malvoideae</taxon>
        <taxon>Hibiscus</taxon>
    </lineage>
</organism>
<proteinExistence type="predicted"/>
<dbReference type="PANTHER" id="PTHR33710:SF79">
    <property type="entry name" value="OS06G0205337 PROTEIN"/>
    <property type="match status" value="1"/>
</dbReference>
<comment type="caution">
    <text evidence="1">The sequence shown here is derived from an EMBL/GenBank/DDBJ whole genome shotgun (WGS) entry which is preliminary data.</text>
</comment>
<keyword evidence="2" id="KW-1185">Reference proteome</keyword>
<reference evidence="1 2" key="1">
    <citation type="journal article" date="2024" name="G3 (Bethesda)">
        <title>Genome assembly of Hibiscus sabdariffa L. provides insights into metabolisms of medicinal natural products.</title>
        <authorList>
            <person name="Kim T."/>
        </authorList>
    </citation>
    <scope>NUCLEOTIDE SEQUENCE [LARGE SCALE GENOMIC DNA]</scope>
    <source>
        <strain evidence="1">TK-2024</strain>
        <tissue evidence="1">Old leaves</tissue>
    </source>
</reference>
<dbReference type="InterPro" id="IPR036691">
    <property type="entry name" value="Endo/exonu/phosph_ase_sf"/>
</dbReference>
<gene>
    <name evidence="1" type="ORF">V6N11_025900</name>
</gene>
<sequence>MKNSGLIELPIKGGLFTWSNRRKDDDAITERIDKILISSEWSLAYPKVIGILEAAVASDHNLILLQIEGLKKKRRRAFKFESRWLLEEECHSNVREVWERRQNCPGHLKLNRKLISTKDKLKKWSGKKYGKSRKSIEEIK</sequence>
<dbReference type="Proteomes" id="UP001396334">
    <property type="component" value="Unassembled WGS sequence"/>
</dbReference>
<evidence type="ECO:0000313" key="1">
    <source>
        <dbReference type="EMBL" id="KAK9028753.1"/>
    </source>
</evidence>
<accession>A0ABR2SU16</accession>
<protein>
    <recommendedName>
        <fullName evidence="3">Endonuclease/exonuclease/phosphatase domain-containing protein</fullName>
    </recommendedName>
</protein>
<dbReference type="EMBL" id="JBBPBN010000011">
    <property type="protein sequence ID" value="KAK9028753.1"/>
    <property type="molecule type" value="Genomic_DNA"/>
</dbReference>
<name>A0ABR2SU16_9ROSI</name>
<evidence type="ECO:0008006" key="3">
    <source>
        <dbReference type="Google" id="ProtNLM"/>
    </source>
</evidence>
<evidence type="ECO:0000313" key="2">
    <source>
        <dbReference type="Proteomes" id="UP001396334"/>
    </source>
</evidence>